<dbReference type="InterPro" id="IPR009078">
    <property type="entry name" value="Ferritin-like_SF"/>
</dbReference>
<evidence type="ECO:0000256" key="3">
    <source>
        <dbReference type="ARBA" id="ARBA00022723"/>
    </source>
</evidence>
<dbReference type="InterPro" id="IPR052364">
    <property type="entry name" value="Rubrerythrin"/>
</dbReference>
<evidence type="ECO:0000256" key="4">
    <source>
        <dbReference type="ARBA" id="ARBA00022982"/>
    </source>
</evidence>
<dbReference type="InterPro" id="IPR009040">
    <property type="entry name" value="Ferritin-like_diiron"/>
</dbReference>
<keyword evidence="5" id="KW-0408">Iron</keyword>
<evidence type="ECO:0000256" key="2">
    <source>
        <dbReference type="ARBA" id="ARBA00022448"/>
    </source>
</evidence>
<dbReference type="EMBL" id="CP099799">
    <property type="protein sequence ID" value="USS00272.1"/>
    <property type="molecule type" value="Genomic_DNA"/>
</dbReference>
<keyword evidence="2" id="KW-0813">Transport</keyword>
<dbReference type="EMBL" id="CP023671">
    <property type="protein sequence ID" value="AYE33713.1"/>
    <property type="molecule type" value="Genomic_DNA"/>
</dbReference>
<name>A0A9N7JJU5_CLOSE</name>
<dbReference type="RefSeq" id="WP_066676887.1">
    <property type="nucleotide sequence ID" value="NZ_CABMIZ010000020.1"/>
</dbReference>
<feature type="domain" description="Rubredoxin-like" evidence="6">
    <location>
        <begin position="140"/>
        <end position="174"/>
    </location>
</feature>
<evidence type="ECO:0000313" key="9">
    <source>
        <dbReference type="EMBL" id="USS00272.1"/>
    </source>
</evidence>
<feature type="domain" description="Ferritin-like diiron" evidence="7">
    <location>
        <begin position="2"/>
        <end position="133"/>
    </location>
</feature>
<dbReference type="PANTHER" id="PTHR43865:SF1">
    <property type="entry name" value="RUBRERYTHRIN-RELATED"/>
    <property type="match status" value="1"/>
</dbReference>
<sequence length="180" mass="21269">MELKGSKTEKNLYRTFAGESRARNKYNLYAEKARKDGYQWVGEIFDTTAHNEFAHAREVYNKYLGLLGTTKENLIDAIMGETEEYKVLYKNFEIEAREEGFMDIADFYKELREVEEHHEERFKNLFDKLEDGTMFKGPEESKWICMNCGYIHEGMDAPLVCPLCKYPRAYFKPYCEITNV</sequence>
<dbReference type="CDD" id="cd01041">
    <property type="entry name" value="Rubrerythrin"/>
    <property type="match status" value="1"/>
</dbReference>
<dbReference type="PROSITE" id="PS50905">
    <property type="entry name" value="FERRITIN_LIKE"/>
    <property type="match status" value="1"/>
</dbReference>
<dbReference type="CDD" id="cd00729">
    <property type="entry name" value="rubredoxin_SM"/>
    <property type="match status" value="1"/>
</dbReference>
<evidence type="ECO:0000313" key="8">
    <source>
        <dbReference type="EMBL" id="AYE33713.1"/>
    </source>
</evidence>
<dbReference type="InterPro" id="IPR024934">
    <property type="entry name" value="Rubredoxin-like_dom"/>
</dbReference>
<dbReference type="PANTHER" id="PTHR43865">
    <property type="entry name" value="RUBRERYTHRIN-RELATED"/>
    <property type="match status" value="1"/>
</dbReference>
<dbReference type="Gene3D" id="2.20.28.10">
    <property type="match status" value="1"/>
</dbReference>
<dbReference type="Proteomes" id="UP001055437">
    <property type="component" value="Chromosome"/>
</dbReference>
<dbReference type="InterPro" id="IPR048574">
    <property type="entry name" value="RUBY_RBDX"/>
</dbReference>
<evidence type="ECO:0000259" key="6">
    <source>
        <dbReference type="PROSITE" id="PS50903"/>
    </source>
</evidence>
<dbReference type="InterPro" id="IPR012347">
    <property type="entry name" value="Ferritin-like"/>
</dbReference>
<dbReference type="SUPFAM" id="SSF57802">
    <property type="entry name" value="Rubredoxin-like"/>
    <property type="match status" value="1"/>
</dbReference>
<accession>A0A9N7JJU5</accession>
<dbReference type="PROSITE" id="PS50903">
    <property type="entry name" value="RUBREDOXIN_LIKE"/>
    <property type="match status" value="1"/>
</dbReference>
<dbReference type="Pfam" id="PF02915">
    <property type="entry name" value="Rubrerythrin"/>
    <property type="match status" value="1"/>
</dbReference>
<dbReference type="GO" id="GO:0005506">
    <property type="term" value="F:iron ion binding"/>
    <property type="evidence" value="ECO:0007669"/>
    <property type="project" value="InterPro"/>
</dbReference>
<evidence type="ECO:0000313" key="10">
    <source>
        <dbReference type="Proteomes" id="UP000280586"/>
    </source>
</evidence>
<gene>
    <name evidence="8" type="ORF">CP523_04110</name>
    <name evidence="9" type="ORF">NH397_12350</name>
</gene>
<reference evidence="9" key="2">
    <citation type="submission" date="2022-06" db="EMBL/GenBank/DDBJ databases">
        <authorList>
            <person name="Holder M.E."/>
            <person name="Ajami N.J."/>
            <person name="Petrosino J.F."/>
        </authorList>
    </citation>
    <scope>NUCLEOTIDE SEQUENCE</scope>
    <source>
        <strain evidence="9">RMA 8861</strain>
    </source>
</reference>
<dbReference type="GO" id="GO:0016491">
    <property type="term" value="F:oxidoreductase activity"/>
    <property type="evidence" value="ECO:0007669"/>
    <property type="project" value="InterPro"/>
</dbReference>
<evidence type="ECO:0000256" key="1">
    <source>
        <dbReference type="ARBA" id="ARBA00001965"/>
    </source>
</evidence>
<keyword evidence="3" id="KW-0479">Metal-binding</keyword>
<dbReference type="AlphaFoldDB" id="A0A9N7JJU5"/>
<dbReference type="KEGG" id="csep:CP523_04110"/>
<dbReference type="Pfam" id="PF21349">
    <property type="entry name" value="RUBY_RBDX"/>
    <property type="match status" value="1"/>
</dbReference>
<proteinExistence type="predicted"/>
<dbReference type="Proteomes" id="UP000280586">
    <property type="component" value="Chromosome"/>
</dbReference>
<dbReference type="SUPFAM" id="SSF47240">
    <property type="entry name" value="Ferritin-like"/>
    <property type="match status" value="1"/>
</dbReference>
<evidence type="ECO:0000259" key="7">
    <source>
        <dbReference type="PROSITE" id="PS50905"/>
    </source>
</evidence>
<dbReference type="GeneID" id="303559869"/>
<dbReference type="OrthoDB" id="9799749at2"/>
<reference evidence="8 10" key="1">
    <citation type="submission" date="2017-09" db="EMBL/GenBank/DDBJ databases">
        <authorList>
            <person name="Thomas P."/>
            <person name="Seyboldt C."/>
        </authorList>
    </citation>
    <scope>NUCLEOTIDE SEQUENCE [LARGE SCALE GENOMIC DNA]</scope>
    <source>
        <strain evidence="8 10">DSM 7534</strain>
    </source>
</reference>
<dbReference type="Gene3D" id="1.20.1260.10">
    <property type="match status" value="1"/>
</dbReference>
<evidence type="ECO:0000256" key="5">
    <source>
        <dbReference type="ARBA" id="ARBA00023004"/>
    </source>
</evidence>
<comment type="cofactor">
    <cofactor evidence="1">
        <name>Fe(3+)</name>
        <dbReference type="ChEBI" id="CHEBI:29034"/>
    </cofactor>
</comment>
<keyword evidence="4" id="KW-0249">Electron transport</keyword>
<protein>
    <submittedName>
        <fullName evidence="8">Rubrerythrin family protein</fullName>
    </submittedName>
</protein>
<organism evidence="8 10">
    <name type="scientific">Clostridium septicum</name>
    <dbReference type="NCBI Taxonomy" id="1504"/>
    <lineage>
        <taxon>Bacteria</taxon>
        <taxon>Bacillati</taxon>
        <taxon>Bacillota</taxon>
        <taxon>Clostridia</taxon>
        <taxon>Eubacteriales</taxon>
        <taxon>Clostridiaceae</taxon>
        <taxon>Clostridium</taxon>
    </lineage>
</organism>
<evidence type="ECO:0000313" key="11">
    <source>
        <dbReference type="Proteomes" id="UP001055437"/>
    </source>
</evidence>
<dbReference type="InterPro" id="IPR003251">
    <property type="entry name" value="Rr_diiron-bd_dom"/>
</dbReference>
<keyword evidence="11" id="KW-1185">Reference proteome</keyword>